<name>X1PRL6_9ZZZZ</name>
<organism evidence="1">
    <name type="scientific">marine sediment metagenome</name>
    <dbReference type="NCBI Taxonomy" id="412755"/>
    <lineage>
        <taxon>unclassified sequences</taxon>
        <taxon>metagenomes</taxon>
        <taxon>ecological metagenomes</taxon>
    </lineage>
</organism>
<dbReference type="AlphaFoldDB" id="X1PRL6"/>
<protein>
    <recommendedName>
        <fullName evidence="2">YCII-related domain-containing protein</fullName>
    </recommendedName>
</protein>
<sequence length="61" mass="7093">MAKSEVWGVVLEDRKTNERMKPMSVLAGNYIEAIEKAKDCLPKEEEEYRVVKVERLVEIIV</sequence>
<reference evidence="1" key="1">
    <citation type="journal article" date="2014" name="Front. Microbiol.">
        <title>High frequency of phylogenetically diverse reductive dehalogenase-homologous genes in deep subseafloor sedimentary metagenomes.</title>
        <authorList>
            <person name="Kawai M."/>
            <person name="Futagami T."/>
            <person name="Toyoda A."/>
            <person name="Takaki Y."/>
            <person name="Nishi S."/>
            <person name="Hori S."/>
            <person name="Arai W."/>
            <person name="Tsubouchi T."/>
            <person name="Morono Y."/>
            <person name="Uchiyama I."/>
            <person name="Ito T."/>
            <person name="Fujiyama A."/>
            <person name="Inagaki F."/>
            <person name="Takami H."/>
        </authorList>
    </citation>
    <scope>NUCLEOTIDE SEQUENCE</scope>
    <source>
        <strain evidence="1">Expedition CK06-06</strain>
    </source>
</reference>
<dbReference type="EMBL" id="BARV01028381">
    <property type="protein sequence ID" value="GAI33524.1"/>
    <property type="molecule type" value="Genomic_DNA"/>
</dbReference>
<proteinExistence type="predicted"/>
<accession>X1PRL6</accession>
<gene>
    <name evidence="1" type="ORF">S06H3_45453</name>
</gene>
<comment type="caution">
    <text evidence="1">The sequence shown here is derived from an EMBL/GenBank/DDBJ whole genome shotgun (WGS) entry which is preliminary data.</text>
</comment>
<evidence type="ECO:0008006" key="2">
    <source>
        <dbReference type="Google" id="ProtNLM"/>
    </source>
</evidence>
<evidence type="ECO:0000313" key="1">
    <source>
        <dbReference type="EMBL" id="GAI33524.1"/>
    </source>
</evidence>